<dbReference type="AlphaFoldDB" id="A0A7J5XEP1"/>
<gene>
    <name evidence="1" type="ORF">F7725_028083</name>
</gene>
<sequence length="245" mass="26332">MCERVEASVFLGQHLQDIKDSVILLDRAASVRCFNWIQMCTEPDPLGLEHLPHRVEVLLLRRIPRAQVAQVPVPGREPSLVRVVAVLALAQVSVSERGRAGRGDAIVGQSLLHRGGRGQVSPGGSVPRVQAHGLHVALSDSEGVIPVREEAMSGGESSACGDPRRVVMMLSTLKPCAGAWPWCWWCSGPSMLRDRVEGTLCGLPEDMLLLLSGLSIFATVLRAGDAACGGVEVPFSVFMSWIRTG</sequence>
<protein>
    <submittedName>
        <fullName evidence="1">Uncharacterized protein</fullName>
    </submittedName>
</protein>
<dbReference type="EMBL" id="JAAKFY010000025">
    <property type="protein sequence ID" value="KAF3835525.1"/>
    <property type="molecule type" value="Genomic_DNA"/>
</dbReference>
<evidence type="ECO:0000313" key="1">
    <source>
        <dbReference type="EMBL" id="KAF3835525.1"/>
    </source>
</evidence>
<accession>A0A7J5XEP1</accession>
<reference evidence="1 2" key="1">
    <citation type="submission" date="2020-03" db="EMBL/GenBank/DDBJ databases">
        <title>Dissostichus mawsoni Genome sequencing and assembly.</title>
        <authorList>
            <person name="Park H."/>
        </authorList>
    </citation>
    <scope>NUCLEOTIDE SEQUENCE [LARGE SCALE GENOMIC DNA]</scope>
    <source>
        <strain evidence="1">DM0001</strain>
        <tissue evidence="1">Muscle</tissue>
    </source>
</reference>
<keyword evidence="2" id="KW-1185">Reference proteome</keyword>
<organism evidence="1 2">
    <name type="scientific">Dissostichus mawsoni</name>
    <name type="common">Antarctic cod</name>
    <dbReference type="NCBI Taxonomy" id="36200"/>
    <lineage>
        <taxon>Eukaryota</taxon>
        <taxon>Metazoa</taxon>
        <taxon>Chordata</taxon>
        <taxon>Craniata</taxon>
        <taxon>Vertebrata</taxon>
        <taxon>Euteleostomi</taxon>
        <taxon>Actinopterygii</taxon>
        <taxon>Neopterygii</taxon>
        <taxon>Teleostei</taxon>
        <taxon>Neoteleostei</taxon>
        <taxon>Acanthomorphata</taxon>
        <taxon>Eupercaria</taxon>
        <taxon>Perciformes</taxon>
        <taxon>Notothenioidei</taxon>
        <taxon>Nototheniidae</taxon>
        <taxon>Dissostichus</taxon>
    </lineage>
</organism>
<comment type="caution">
    <text evidence="1">The sequence shown here is derived from an EMBL/GenBank/DDBJ whole genome shotgun (WGS) entry which is preliminary data.</text>
</comment>
<evidence type="ECO:0000313" key="2">
    <source>
        <dbReference type="Proteomes" id="UP000518266"/>
    </source>
</evidence>
<dbReference type="Proteomes" id="UP000518266">
    <property type="component" value="Unassembled WGS sequence"/>
</dbReference>
<name>A0A7J5XEP1_DISMA</name>
<proteinExistence type="predicted"/>